<dbReference type="InterPro" id="IPR001845">
    <property type="entry name" value="HTH_ArsR_DNA-bd_dom"/>
</dbReference>
<dbReference type="InterPro" id="IPR036388">
    <property type="entry name" value="WH-like_DNA-bd_sf"/>
</dbReference>
<dbReference type="Pfam" id="PF12840">
    <property type="entry name" value="HTH_20"/>
    <property type="match status" value="1"/>
</dbReference>
<keyword evidence="2" id="KW-0238">DNA-binding</keyword>
<dbReference type="AlphaFoldDB" id="A0A7W8ZSU8"/>
<dbReference type="GO" id="GO:0003700">
    <property type="term" value="F:DNA-binding transcription factor activity"/>
    <property type="evidence" value="ECO:0007669"/>
    <property type="project" value="InterPro"/>
</dbReference>
<protein>
    <submittedName>
        <fullName evidence="2">DNA-binding transcriptional ArsR family regulator</fullName>
    </submittedName>
</protein>
<dbReference type="GO" id="GO:0003677">
    <property type="term" value="F:DNA binding"/>
    <property type="evidence" value="ECO:0007669"/>
    <property type="project" value="UniProtKB-KW"/>
</dbReference>
<evidence type="ECO:0000259" key="1">
    <source>
        <dbReference type="SMART" id="SM00418"/>
    </source>
</evidence>
<dbReference type="InterPro" id="IPR036390">
    <property type="entry name" value="WH_DNA-bd_sf"/>
</dbReference>
<proteinExistence type="predicted"/>
<evidence type="ECO:0000313" key="3">
    <source>
        <dbReference type="Proteomes" id="UP000561726"/>
    </source>
</evidence>
<dbReference type="Proteomes" id="UP000561726">
    <property type="component" value="Unassembled WGS sequence"/>
</dbReference>
<name>A0A7W8ZSU8_9MICO</name>
<dbReference type="OrthoDB" id="7945987at2"/>
<evidence type="ECO:0000313" key="2">
    <source>
        <dbReference type="EMBL" id="MBB5639566.1"/>
    </source>
</evidence>
<feature type="domain" description="HTH arsR-type" evidence="1">
    <location>
        <begin position="22"/>
        <end position="119"/>
    </location>
</feature>
<organism evidence="2 3">
    <name type="scientific">Cryobacterium roopkundense</name>
    <dbReference type="NCBI Taxonomy" id="1001240"/>
    <lineage>
        <taxon>Bacteria</taxon>
        <taxon>Bacillati</taxon>
        <taxon>Actinomycetota</taxon>
        <taxon>Actinomycetes</taxon>
        <taxon>Micrococcales</taxon>
        <taxon>Microbacteriaceae</taxon>
        <taxon>Cryobacterium</taxon>
    </lineage>
</organism>
<accession>A0A7W8ZSU8</accession>
<gene>
    <name evidence="2" type="ORF">BJ997_000114</name>
</gene>
<dbReference type="RefSeq" id="WP_052541840.1">
    <property type="nucleotide sequence ID" value="NZ_JACHBQ010000001.1"/>
</dbReference>
<sequence length="219" mass="23718">MNSADESPERRQPDADVVTEASALAALAHPLRLRVLGLLRIYGPSTATRLAAKCDTSPALISYHLRTLAEASFIVAATPDDLAGLSTHGRDRWWKAAARTTFTKTPPEHDPAALAAHDDFAAAVLALYTDRARSWLGAQHKWSRDWQEASTFSDASLLLTADETRELKSEMAELLGRYRRQKPSARPGAGSAPVGAALVAAQFLIFPDPEQDPPHDTVA</sequence>
<comment type="caution">
    <text evidence="2">The sequence shown here is derived from an EMBL/GenBank/DDBJ whole genome shotgun (WGS) entry which is preliminary data.</text>
</comment>
<dbReference type="SUPFAM" id="SSF46785">
    <property type="entry name" value="Winged helix' DNA-binding domain"/>
    <property type="match status" value="1"/>
</dbReference>
<dbReference type="EMBL" id="JACHBQ010000001">
    <property type="protein sequence ID" value="MBB5639566.1"/>
    <property type="molecule type" value="Genomic_DNA"/>
</dbReference>
<reference evidence="2 3" key="1">
    <citation type="submission" date="2020-08" db="EMBL/GenBank/DDBJ databases">
        <title>Sequencing the genomes of 1000 actinobacteria strains.</title>
        <authorList>
            <person name="Klenk H.-P."/>
        </authorList>
    </citation>
    <scope>NUCLEOTIDE SEQUENCE [LARGE SCALE GENOMIC DNA]</scope>
    <source>
        <strain evidence="2 3">DSM 21065</strain>
    </source>
</reference>
<dbReference type="SMART" id="SM00418">
    <property type="entry name" value="HTH_ARSR"/>
    <property type="match status" value="1"/>
</dbReference>
<dbReference type="Gene3D" id="1.10.10.10">
    <property type="entry name" value="Winged helix-like DNA-binding domain superfamily/Winged helix DNA-binding domain"/>
    <property type="match status" value="1"/>
</dbReference>